<dbReference type="SUPFAM" id="SSF57667">
    <property type="entry name" value="beta-beta-alpha zinc fingers"/>
    <property type="match status" value="1"/>
</dbReference>
<organism evidence="8 9">
    <name type="scientific">Nakaseomyces bracarensis</name>
    <dbReference type="NCBI Taxonomy" id="273131"/>
    <lineage>
        <taxon>Eukaryota</taxon>
        <taxon>Fungi</taxon>
        <taxon>Dikarya</taxon>
        <taxon>Ascomycota</taxon>
        <taxon>Saccharomycotina</taxon>
        <taxon>Saccharomycetes</taxon>
        <taxon>Saccharomycetales</taxon>
        <taxon>Saccharomycetaceae</taxon>
        <taxon>Nakaseomyces</taxon>
    </lineage>
</organism>
<dbReference type="PROSITE" id="PS00028">
    <property type="entry name" value="ZINC_FINGER_C2H2_1"/>
    <property type="match status" value="1"/>
</dbReference>
<reference evidence="8 9" key="1">
    <citation type="submission" date="2024-05" db="EMBL/GenBank/DDBJ databases">
        <title>Long read based assembly of the Candida bracarensis genome reveals expanded adhesin content.</title>
        <authorList>
            <person name="Marcet-Houben M."/>
            <person name="Ksiezopolska E."/>
            <person name="Gabaldon T."/>
        </authorList>
    </citation>
    <scope>NUCLEOTIDE SEQUENCE [LARGE SCALE GENOMIC DNA]</scope>
    <source>
        <strain evidence="8 9">CBM6</strain>
    </source>
</reference>
<feature type="domain" description="C2H2-type" evidence="7">
    <location>
        <begin position="531"/>
        <end position="558"/>
    </location>
</feature>
<evidence type="ECO:0000256" key="2">
    <source>
        <dbReference type="ARBA" id="ARBA00022737"/>
    </source>
</evidence>
<keyword evidence="4" id="KW-0862">Zinc</keyword>
<dbReference type="Gene3D" id="3.30.160.60">
    <property type="entry name" value="Classic Zinc Finger"/>
    <property type="match status" value="1"/>
</dbReference>
<evidence type="ECO:0000256" key="1">
    <source>
        <dbReference type="ARBA" id="ARBA00022723"/>
    </source>
</evidence>
<evidence type="ECO:0000256" key="6">
    <source>
        <dbReference type="SAM" id="MobiDB-lite"/>
    </source>
</evidence>
<dbReference type="Proteomes" id="UP001623330">
    <property type="component" value="Unassembled WGS sequence"/>
</dbReference>
<evidence type="ECO:0000259" key="7">
    <source>
        <dbReference type="PROSITE" id="PS50157"/>
    </source>
</evidence>
<sequence>MVQDVPRDSEPQYGKSEGDNVIRAEVTPKTEPRSSSTTKILRSDPQESLNDTISPKAKVEDTITVDVSEPIHARSQFKKEHVTSNSNNLQTDKTINQQHTIAVQMLPSQYGNQEHLHTTNNVILSASNGYQGTFLTTSNQDVTHSQESGASIMDRKSNQHESKARTNVNRYQLAPHLQPMIGAQNESSFSSPQQRPPQPYPTHFEVHSKFQGQAQAPVIQTYNPNLNRSYITNSNIPLGSTVRNYSPSNITIVNNSIVESQNDPKEYREGVSNVSQQHSNSLVSTPEVNSYSNQTSVQSNVAGTWRSQYPPIFGELPKHEKYSYNNLSSNSSRSMYVRSTSVSTGNSKVDSAPRLSLPTNNIVAPSSQSMAYSLPSSTYLPINNPNTQYGTYEANIVESGKNITHLPQTKRTLNSVQRNRSINTISGGVSNESQRIFHAKPSSMVNSSNQDAYPLVSQQTVVHNPNSPYMVERSNMSTIGGNFRSDVNLGQSPNRVPFRAGYPIENTNLIASEITFSGAHGYVDASMEYPHRCHLCPKLFKRRSWLKRHLLSHSQQRHFLCPWCHSRHKRRDNLLQHMKLKHVTNLLQEINSRNISFNWQYLERFVRQIDGILEYPDTKTLIHEGLLNKEEIKNILNAVIDEHN</sequence>
<keyword evidence="3 5" id="KW-0863">Zinc-finger</keyword>
<gene>
    <name evidence="8" type="ORF">RNJ44_02279</name>
</gene>
<dbReference type="SMART" id="SM00355">
    <property type="entry name" value="ZnF_C2H2"/>
    <property type="match status" value="2"/>
</dbReference>
<evidence type="ECO:0000256" key="4">
    <source>
        <dbReference type="ARBA" id="ARBA00022833"/>
    </source>
</evidence>
<evidence type="ECO:0000313" key="9">
    <source>
        <dbReference type="Proteomes" id="UP001623330"/>
    </source>
</evidence>
<feature type="compositionally biased region" description="Basic and acidic residues" evidence="6">
    <location>
        <begin position="153"/>
        <end position="164"/>
    </location>
</feature>
<keyword evidence="1" id="KW-0479">Metal-binding</keyword>
<dbReference type="EMBL" id="JBEVYD010000012">
    <property type="protein sequence ID" value="KAL3229192.1"/>
    <property type="molecule type" value="Genomic_DNA"/>
</dbReference>
<dbReference type="PANTHER" id="PTHR24408:SF58">
    <property type="entry name" value="TRANSCRIPTION FACTOR (TFIIIA), PUTATIVE (AFU_ORTHOLOGUE AFUA_1G05150)-RELATED"/>
    <property type="match status" value="1"/>
</dbReference>
<keyword evidence="2" id="KW-0677">Repeat</keyword>
<evidence type="ECO:0000313" key="8">
    <source>
        <dbReference type="EMBL" id="KAL3229192.1"/>
    </source>
</evidence>
<protein>
    <submittedName>
        <fullName evidence="8">Transcriptional activator/repressor MOT3</fullName>
    </submittedName>
</protein>
<comment type="caution">
    <text evidence="8">The sequence shown here is derived from an EMBL/GenBank/DDBJ whole genome shotgun (WGS) entry which is preliminary data.</text>
</comment>
<feature type="compositionally biased region" description="Basic and acidic residues" evidence="6">
    <location>
        <begin position="1"/>
        <end position="32"/>
    </location>
</feature>
<name>A0ABR4NN01_9SACH</name>
<keyword evidence="9" id="KW-1185">Reference proteome</keyword>
<dbReference type="PANTHER" id="PTHR24408">
    <property type="entry name" value="ZINC FINGER PROTEIN"/>
    <property type="match status" value="1"/>
</dbReference>
<evidence type="ECO:0000256" key="3">
    <source>
        <dbReference type="ARBA" id="ARBA00022771"/>
    </source>
</evidence>
<feature type="region of interest" description="Disordered" evidence="6">
    <location>
        <begin position="1"/>
        <end position="51"/>
    </location>
</feature>
<feature type="compositionally biased region" description="Polar residues" evidence="6">
    <location>
        <begin position="33"/>
        <end position="51"/>
    </location>
</feature>
<dbReference type="InterPro" id="IPR036236">
    <property type="entry name" value="Znf_C2H2_sf"/>
</dbReference>
<feature type="region of interest" description="Disordered" evidence="6">
    <location>
        <begin position="143"/>
        <end position="164"/>
    </location>
</feature>
<proteinExistence type="predicted"/>
<dbReference type="InterPro" id="IPR013087">
    <property type="entry name" value="Znf_C2H2_type"/>
</dbReference>
<evidence type="ECO:0000256" key="5">
    <source>
        <dbReference type="PROSITE-ProRule" id="PRU00042"/>
    </source>
</evidence>
<accession>A0ABR4NN01</accession>
<dbReference type="PROSITE" id="PS50157">
    <property type="entry name" value="ZINC_FINGER_C2H2_2"/>
    <property type="match status" value="1"/>
</dbReference>